<dbReference type="GO" id="GO:0005801">
    <property type="term" value="C:cis-Golgi network"/>
    <property type="evidence" value="ECO:0007669"/>
    <property type="project" value="TreeGrafter"/>
</dbReference>
<dbReference type="Proteomes" id="UP001488838">
    <property type="component" value="Unassembled WGS sequence"/>
</dbReference>
<comment type="caution">
    <text evidence="1">The sequence shown here is derived from an EMBL/GenBank/DDBJ whole genome shotgun (WGS) entry which is preliminary data.</text>
</comment>
<protein>
    <submittedName>
        <fullName evidence="1">Uncharacterized protein</fullName>
    </submittedName>
</protein>
<dbReference type="PANTHER" id="PTHR18887">
    <property type="entry name" value="GOLGI-ASSOCIATED PROTEIN GCP360-RELATED"/>
    <property type="match status" value="1"/>
</dbReference>
<dbReference type="GO" id="GO:0005793">
    <property type="term" value="C:endoplasmic reticulum-Golgi intermediate compartment"/>
    <property type="evidence" value="ECO:0007669"/>
    <property type="project" value="TreeGrafter"/>
</dbReference>
<reference evidence="1 2" key="1">
    <citation type="journal article" date="2023" name="bioRxiv">
        <title>Conserved and derived expression patterns and positive selection on dental genes reveal complex evolutionary context of ever-growing rodent molars.</title>
        <authorList>
            <person name="Calamari Z.T."/>
            <person name="Song A."/>
            <person name="Cohen E."/>
            <person name="Akter M."/>
            <person name="Roy R.D."/>
            <person name="Hallikas O."/>
            <person name="Christensen M.M."/>
            <person name="Li P."/>
            <person name="Marangoni P."/>
            <person name="Jernvall J."/>
            <person name="Klein O.D."/>
        </authorList>
    </citation>
    <scope>NUCLEOTIDE SEQUENCE [LARGE SCALE GENOMIC DNA]</scope>
    <source>
        <strain evidence="1">V071</strain>
    </source>
</reference>
<organism evidence="1 2">
    <name type="scientific">Myodes glareolus</name>
    <name type="common">Bank vole</name>
    <name type="synonym">Clethrionomys glareolus</name>
    <dbReference type="NCBI Taxonomy" id="447135"/>
    <lineage>
        <taxon>Eukaryota</taxon>
        <taxon>Metazoa</taxon>
        <taxon>Chordata</taxon>
        <taxon>Craniata</taxon>
        <taxon>Vertebrata</taxon>
        <taxon>Euteleostomi</taxon>
        <taxon>Mammalia</taxon>
        <taxon>Eutheria</taxon>
        <taxon>Euarchontoglires</taxon>
        <taxon>Glires</taxon>
        <taxon>Rodentia</taxon>
        <taxon>Myomorpha</taxon>
        <taxon>Muroidea</taxon>
        <taxon>Cricetidae</taxon>
        <taxon>Arvicolinae</taxon>
        <taxon>Myodes</taxon>
    </lineage>
</organism>
<dbReference type="InterPro" id="IPR026202">
    <property type="entry name" value="GOLGB1"/>
</dbReference>
<proteinExistence type="predicted"/>
<dbReference type="AlphaFoldDB" id="A0AAW0IEY9"/>
<sequence>MELGLVEEPELKVMENIQKLHQEFGIKLNTSMQDDVLECLTDAEKLVVELKTSVARRTLSSCRRTKLCRDPARAAACDALREENSELLREKSEQAAGSAQAIQQLEESSPEGLVSKAGLQQEQELLNKDRGQKRRKTQAALVHWKELLQRVSTLEEELAKHDQNETSEEMKVEELKCELQKEKLISCLQVQLHQAWSEQAKKHYNTKQEVSELKKLPEEERDHRLVIENARSLAEEQIPGLEQSEWDSARTPIIGACGSQETSVLIDIPGSSCRRVREKDAGRARLWEWAADPEWRWMEAGSAFTLPFPDPSANACNHLFLMVHVLLILCFSGPL</sequence>
<keyword evidence="2" id="KW-1185">Reference proteome</keyword>
<dbReference type="GO" id="GO:0016020">
    <property type="term" value="C:membrane"/>
    <property type="evidence" value="ECO:0007669"/>
    <property type="project" value="TreeGrafter"/>
</dbReference>
<name>A0AAW0IEY9_MYOGA</name>
<gene>
    <name evidence="1" type="ORF">U0070_000994</name>
</gene>
<evidence type="ECO:0000313" key="2">
    <source>
        <dbReference type="Proteomes" id="UP001488838"/>
    </source>
</evidence>
<evidence type="ECO:0000313" key="1">
    <source>
        <dbReference type="EMBL" id="KAK7812886.1"/>
    </source>
</evidence>
<dbReference type="EMBL" id="JBBHLL010000142">
    <property type="protein sequence ID" value="KAK7812886.1"/>
    <property type="molecule type" value="Genomic_DNA"/>
</dbReference>
<accession>A0AAW0IEY9</accession>
<dbReference type="PANTHER" id="PTHR18887:SF2">
    <property type="entry name" value="GOLGIN SUBFAMILY B MEMBER 1"/>
    <property type="match status" value="1"/>
</dbReference>